<feature type="domain" description="Glycosyl transferase family 1" evidence="2">
    <location>
        <begin position="159"/>
        <end position="332"/>
    </location>
</feature>
<dbReference type="EMBL" id="CP104013">
    <property type="protein sequence ID" value="UYP47980.1"/>
    <property type="molecule type" value="Genomic_DNA"/>
</dbReference>
<keyword evidence="1" id="KW-0812">Transmembrane</keyword>
<keyword evidence="4" id="KW-1185">Reference proteome</keyword>
<proteinExistence type="predicted"/>
<feature type="transmembrane region" description="Helical" evidence="1">
    <location>
        <begin position="56"/>
        <end position="76"/>
    </location>
</feature>
<keyword evidence="1" id="KW-0472">Membrane</keyword>
<dbReference type="PANTHER" id="PTHR12526">
    <property type="entry name" value="GLYCOSYLTRANSFERASE"/>
    <property type="match status" value="1"/>
</dbReference>
<gene>
    <name evidence="3" type="ORF">NEF87_004265</name>
</gene>
<name>A0ABY6HWS1_9ARCH</name>
<dbReference type="SUPFAM" id="SSF53756">
    <property type="entry name" value="UDP-Glycosyltransferase/glycogen phosphorylase"/>
    <property type="match status" value="1"/>
</dbReference>
<organism evidence="3 4">
    <name type="scientific">Candidatus Lokiarchaeum ossiferum</name>
    <dbReference type="NCBI Taxonomy" id="2951803"/>
    <lineage>
        <taxon>Archaea</taxon>
        <taxon>Promethearchaeati</taxon>
        <taxon>Promethearchaeota</taxon>
        <taxon>Promethearchaeia</taxon>
        <taxon>Promethearchaeales</taxon>
        <taxon>Promethearchaeaceae</taxon>
        <taxon>Candidatus Lokiarchaeum</taxon>
    </lineage>
</organism>
<dbReference type="Gene3D" id="3.40.50.2000">
    <property type="entry name" value="Glycogen Phosphorylase B"/>
    <property type="match status" value="2"/>
</dbReference>
<sequence length="357" mass="41151">MKALFFGSYHQNYSRNRIILKGLQANSIEVIHCNIFNVRSFKRKWLLLKKALNEEYNIIFIGFPASILAMPIALLLKCVKRKKIVYDPLISQYNTKVNDYHMFPKHSLRGNILRFVENLSFNMADVLISDTKIHGNYFSEEIQVPKSKIHRVFVGSDYEKENSISKSKTQHFQVTFFGSYIPLQGIPIIFQAAKILLNQTEIHFKIIGGNPKKILFREMLEFKLKNNLNNVEIIPFMQETQLINELNRADIILGIFGNSIKSQIVIPNKIYAAIALEKAIISSNHPAIRELFTNGHNAILCKAEDPESLANSILTLYTNSILRTKIAHEGYKTYLQYCTPKKIGNQLKKIFRETLQK</sequence>
<keyword evidence="1" id="KW-1133">Transmembrane helix</keyword>
<evidence type="ECO:0000259" key="2">
    <source>
        <dbReference type="Pfam" id="PF00534"/>
    </source>
</evidence>
<dbReference type="InterPro" id="IPR001296">
    <property type="entry name" value="Glyco_trans_1"/>
</dbReference>
<dbReference type="Pfam" id="PF00534">
    <property type="entry name" value="Glycos_transf_1"/>
    <property type="match status" value="1"/>
</dbReference>
<protein>
    <recommendedName>
        <fullName evidence="2">Glycosyl transferase family 1 domain-containing protein</fullName>
    </recommendedName>
</protein>
<reference evidence="3" key="1">
    <citation type="submission" date="2022-09" db="EMBL/GenBank/DDBJ databases">
        <title>Actin cytoskeleton and complex cell architecture in an #Asgard archaeon.</title>
        <authorList>
            <person name="Ponce Toledo R.I."/>
            <person name="Schleper C."/>
            <person name="Rodrigues Oliveira T."/>
            <person name="Wollweber F."/>
            <person name="Xu J."/>
            <person name="Rittmann S."/>
            <person name="Klingl A."/>
            <person name="Pilhofer M."/>
        </authorList>
    </citation>
    <scope>NUCLEOTIDE SEQUENCE</scope>
    <source>
        <strain evidence="3">B-35</strain>
    </source>
</reference>
<evidence type="ECO:0000313" key="3">
    <source>
        <dbReference type="EMBL" id="UYP47980.1"/>
    </source>
</evidence>
<evidence type="ECO:0000313" key="4">
    <source>
        <dbReference type="Proteomes" id="UP001208689"/>
    </source>
</evidence>
<evidence type="ECO:0000256" key="1">
    <source>
        <dbReference type="SAM" id="Phobius"/>
    </source>
</evidence>
<accession>A0ABY6HWS1</accession>
<dbReference type="Proteomes" id="UP001208689">
    <property type="component" value="Chromosome"/>
</dbReference>